<keyword evidence="2" id="KW-1185">Reference proteome</keyword>
<sequence length="56" mass="6474">MEKFIVLNVSGLTPSELADRMNELDKQGYKRAFQSSFEWYQDAGLWGIITFELNEG</sequence>
<dbReference type="EMBL" id="JAUSUB010000010">
    <property type="protein sequence ID" value="MDQ0270786.1"/>
    <property type="molecule type" value="Genomic_DNA"/>
</dbReference>
<proteinExistence type="predicted"/>
<reference evidence="1 2" key="1">
    <citation type="submission" date="2023-07" db="EMBL/GenBank/DDBJ databases">
        <title>Genomic Encyclopedia of Type Strains, Phase IV (KMG-IV): sequencing the most valuable type-strain genomes for metagenomic binning, comparative biology and taxonomic classification.</title>
        <authorList>
            <person name="Goeker M."/>
        </authorList>
    </citation>
    <scope>NUCLEOTIDE SEQUENCE [LARGE SCALE GENOMIC DNA]</scope>
    <source>
        <strain evidence="1 2">DSM 23494</strain>
    </source>
</reference>
<organism evidence="1 2">
    <name type="scientific">Cytobacillus purgationiresistens</name>
    <dbReference type="NCBI Taxonomy" id="863449"/>
    <lineage>
        <taxon>Bacteria</taxon>
        <taxon>Bacillati</taxon>
        <taxon>Bacillota</taxon>
        <taxon>Bacilli</taxon>
        <taxon>Bacillales</taxon>
        <taxon>Bacillaceae</taxon>
        <taxon>Cytobacillus</taxon>
    </lineage>
</organism>
<comment type="caution">
    <text evidence="1">The sequence shown here is derived from an EMBL/GenBank/DDBJ whole genome shotgun (WGS) entry which is preliminary data.</text>
</comment>
<name>A0ABU0AJ90_9BACI</name>
<dbReference type="RefSeq" id="WP_307475489.1">
    <property type="nucleotide sequence ID" value="NZ_JAUSUB010000010.1"/>
</dbReference>
<dbReference type="Proteomes" id="UP001238088">
    <property type="component" value="Unassembled WGS sequence"/>
</dbReference>
<accession>A0ABU0AJ90</accession>
<evidence type="ECO:0000313" key="2">
    <source>
        <dbReference type="Proteomes" id="UP001238088"/>
    </source>
</evidence>
<gene>
    <name evidence="1" type="ORF">J2S17_002671</name>
</gene>
<protein>
    <submittedName>
        <fullName evidence="1">Uncharacterized protein</fullName>
    </submittedName>
</protein>
<evidence type="ECO:0000313" key="1">
    <source>
        <dbReference type="EMBL" id="MDQ0270786.1"/>
    </source>
</evidence>